<dbReference type="PROSITE" id="PS00216">
    <property type="entry name" value="SUGAR_TRANSPORT_1"/>
    <property type="match status" value="1"/>
</dbReference>
<dbReference type="PROSITE" id="PS00217">
    <property type="entry name" value="SUGAR_TRANSPORT_2"/>
    <property type="match status" value="1"/>
</dbReference>
<evidence type="ECO:0000259" key="12">
    <source>
        <dbReference type="PROSITE" id="PS50850"/>
    </source>
</evidence>
<dbReference type="InterPro" id="IPR020846">
    <property type="entry name" value="MFS_dom"/>
</dbReference>
<dbReference type="Proteomes" id="UP000017836">
    <property type="component" value="Unassembled WGS sequence"/>
</dbReference>
<dbReference type="InterPro" id="IPR005829">
    <property type="entry name" value="Sugar_transporter_CS"/>
</dbReference>
<feature type="transmembrane region" description="Helical" evidence="11">
    <location>
        <begin position="106"/>
        <end position="124"/>
    </location>
</feature>
<feature type="domain" description="Major facilitator superfamily (MFS) profile" evidence="12">
    <location>
        <begin position="1"/>
        <end position="430"/>
    </location>
</feature>
<dbReference type="InterPro" id="IPR003663">
    <property type="entry name" value="Sugar/inositol_transpt"/>
</dbReference>
<dbReference type="HOGENOM" id="CLU_001265_30_5_1"/>
<evidence type="ECO:0000256" key="5">
    <source>
        <dbReference type="ARBA" id="ARBA00022692"/>
    </source>
</evidence>
<organism evidence="13 14">
    <name type="scientific">Amborella trichopoda</name>
    <dbReference type="NCBI Taxonomy" id="13333"/>
    <lineage>
        <taxon>Eukaryota</taxon>
        <taxon>Viridiplantae</taxon>
        <taxon>Streptophyta</taxon>
        <taxon>Embryophyta</taxon>
        <taxon>Tracheophyta</taxon>
        <taxon>Spermatophyta</taxon>
        <taxon>Magnoliopsida</taxon>
        <taxon>Amborellales</taxon>
        <taxon>Amborellaceae</taxon>
        <taxon>Amborella</taxon>
    </lineage>
</organism>
<feature type="region of interest" description="Disordered" evidence="10">
    <location>
        <begin position="452"/>
        <end position="472"/>
    </location>
</feature>
<dbReference type="Gramene" id="ERM94340">
    <property type="protein sequence ID" value="ERM94340"/>
    <property type="gene ID" value="AMTR_s00010p00243630"/>
</dbReference>
<evidence type="ECO:0000256" key="4">
    <source>
        <dbReference type="ARBA" id="ARBA00022597"/>
    </source>
</evidence>
<feature type="transmembrane region" description="Helical" evidence="11">
    <location>
        <begin position="19"/>
        <end position="38"/>
    </location>
</feature>
<dbReference type="GO" id="GO:0015144">
    <property type="term" value="F:carbohydrate transmembrane transporter activity"/>
    <property type="evidence" value="ECO:0007669"/>
    <property type="project" value="InterPro"/>
</dbReference>
<dbReference type="PROSITE" id="PS50850">
    <property type="entry name" value="MFS"/>
    <property type="match status" value="1"/>
</dbReference>
<dbReference type="AlphaFoldDB" id="W1NGQ0"/>
<comment type="subcellular location">
    <subcellularLocation>
        <location evidence="1">Membrane</location>
        <topology evidence="1">Multi-pass membrane protein</topology>
    </subcellularLocation>
</comment>
<dbReference type="PRINTS" id="PR00171">
    <property type="entry name" value="SUGRTRNSPORT"/>
</dbReference>
<dbReference type="InterPro" id="IPR005828">
    <property type="entry name" value="MFS_sugar_transport-like"/>
</dbReference>
<dbReference type="Gene3D" id="1.20.1250.20">
    <property type="entry name" value="MFS general substrate transporter like domains"/>
    <property type="match status" value="1"/>
</dbReference>
<keyword evidence="5 11" id="KW-0812">Transmembrane</keyword>
<keyword evidence="8 11" id="KW-0472">Membrane</keyword>
<dbReference type="GO" id="GO:0015293">
    <property type="term" value="F:symporter activity"/>
    <property type="evidence" value="ECO:0007669"/>
    <property type="project" value="UniProtKB-KW"/>
</dbReference>
<dbReference type="OMA" id="IIVTWAY"/>
<feature type="transmembrane region" description="Helical" evidence="11">
    <location>
        <begin position="304"/>
        <end position="328"/>
    </location>
</feature>
<sequence length="472" mass="51238">MSGAVIFIKDNLHINDTKIEILAGSINVFSLIGSAFAGRTSDWIGRRYTIIFAAAIFFLGAIIMGLAPNYAFLMAGRVVAGIGIGYAIMIAPVYTTELAPASCRGFLTTFPEIFINVGILLGYVSNYAFARLPEHLNWRLMLGVGVVPSMLLAVGVLAMPESPRWLVMQGKLGAAKKVLLKISDSSNEAQLRISEIKLAAEIPDDTDDEIVHVPKRHHGEGVWKELLLHPTPVVRRILIVVVGIHFFQQCSGIDAVVLYSPRVFEKAGIKEKNQLLGATIAVGLIKTAAILVATFLLDRVGRRPLLLTSVGGMIVTLCGLGFGLTMIAHTDEKLVWAIVLCIATILLFVSFFSFGLGPIPWVYTSEILPLRLRAQGASIAAVVNRLLSGVIGMTFLSMYKAITIQGVFFLFAGTCSLAFLFFFFFLPETMGQTLEDMSDLFAKKTAIPLRPQNKAASETNRSVELANGDPST</sequence>
<dbReference type="EMBL" id="KI397513">
    <property type="protein sequence ID" value="ERM94340.1"/>
    <property type="molecule type" value="Genomic_DNA"/>
</dbReference>
<feature type="transmembrane region" description="Helical" evidence="11">
    <location>
        <begin position="237"/>
        <end position="260"/>
    </location>
</feature>
<keyword evidence="4" id="KW-0762">Sugar transport</keyword>
<dbReference type="NCBIfam" id="TIGR00879">
    <property type="entry name" value="SP"/>
    <property type="match status" value="1"/>
</dbReference>
<protein>
    <recommendedName>
        <fullName evidence="12">Major facilitator superfamily (MFS) profile domain-containing protein</fullName>
    </recommendedName>
</protein>
<accession>W1NGQ0</accession>
<dbReference type="FunFam" id="1.20.1250.20:FF:000025">
    <property type="entry name" value="probable polyol transporter 4"/>
    <property type="match status" value="1"/>
</dbReference>
<dbReference type="Pfam" id="PF00083">
    <property type="entry name" value="Sugar_tr"/>
    <property type="match status" value="1"/>
</dbReference>
<evidence type="ECO:0000256" key="7">
    <source>
        <dbReference type="ARBA" id="ARBA00022989"/>
    </source>
</evidence>
<evidence type="ECO:0000256" key="3">
    <source>
        <dbReference type="ARBA" id="ARBA00022448"/>
    </source>
</evidence>
<evidence type="ECO:0000313" key="14">
    <source>
        <dbReference type="Proteomes" id="UP000017836"/>
    </source>
</evidence>
<evidence type="ECO:0000256" key="10">
    <source>
        <dbReference type="SAM" id="MobiDB-lite"/>
    </source>
</evidence>
<dbReference type="eggNOG" id="KOG0254">
    <property type="taxonomic scope" value="Eukaryota"/>
</dbReference>
<comment type="similarity">
    <text evidence="2 9">Belongs to the major facilitator superfamily. Sugar transporter (TC 2.A.1.1) family.</text>
</comment>
<dbReference type="InterPro" id="IPR045262">
    <property type="entry name" value="STP/PLT_plant"/>
</dbReference>
<dbReference type="GO" id="GO:0016020">
    <property type="term" value="C:membrane"/>
    <property type="evidence" value="ECO:0007669"/>
    <property type="project" value="UniProtKB-SubCell"/>
</dbReference>
<feature type="transmembrane region" description="Helical" evidence="11">
    <location>
        <begin position="402"/>
        <end position="426"/>
    </location>
</feature>
<evidence type="ECO:0000256" key="9">
    <source>
        <dbReference type="RuleBase" id="RU003346"/>
    </source>
</evidence>
<evidence type="ECO:0000256" key="11">
    <source>
        <dbReference type="SAM" id="Phobius"/>
    </source>
</evidence>
<keyword evidence="6" id="KW-0769">Symport</keyword>
<evidence type="ECO:0000256" key="1">
    <source>
        <dbReference type="ARBA" id="ARBA00004141"/>
    </source>
</evidence>
<dbReference type="InterPro" id="IPR036259">
    <property type="entry name" value="MFS_trans_sf"/>
</dbReference>
<feature type="transmembrane region" description="Helical" evidence="11">
    <location>
        <begin position="136"/>
        <end position="159"/>
    </location>
</feature>
<reference evidence="14" key="1">
    <citation type="journal article" date="2013" name="Science">
        <title>The Amborella genome and the evolution of flowering plants.</title>
        <authorList>
            <consortium name="Amborella Genome Project"/>
        </authorList>
    </citation>
    <scope>NUCLEOTIDE SEQUENCE [LARGE SCALE GENOMIC DNA]</scope>
</reference>
<proteinExistence type="inferred from homology"/>
<name>W1NGQ0_AMBTC</name>
<keyword evidence="7 11" id="KW-1133">Transmembrane helix</keyword>
<feature type="transmembrane region" description="Helical" evidence="11">
    <location>
        <begin position="50"/>
        <end position="68"/>
    </location>
</feature>
<dbReference type="PANTHER" id="PTHR23500">
    <property type="entry name" value="SOLUTE CARRIER FAMILY 2, FACILITATED GLUCOSE TRANSPORTER"/>
    <property type="match status" value="1"/>
</dbReference>
<feature type="transmembrane region" description="Helical" evidence="11">
    <location>
        <begin position="275"/>
        <end position="297"/>
    </location>
</feature>
<keyword evidence="3 9" id="KW-0813">Transport</keyword>
<evidence type="ECO:0000313" key="13">
    <source>
        <dbReference type="EMBL" id="ERM94340.1"/>
    </source>
</evidence>
<evidence type="ECO:0000256" key="8">
    <source>
        <dbReference type="ARBA" id="ARBA00023136"/>
    </source>
</evidence>
<evidence type="ECO:0000256" key="6">
    <source>
        <dbReference type="ARBA" id="ARBA00022847"/>
    </source>
</evidence>
<feature type="transmembrane region" description="Helical" evidence="11">
    <location>
        <begin position="334"/>
        <end position="356"/>
    </location>
</feature>
<dbReference type="PANTHER" id="PTHR23500:SF424">
    <property type="entry name" value="POLYOL TRANSPORTER 5"/>
    <property type="match status" value="1"/>
</dbReference>
<evidence type="ECO:0000256" key="2">
    <source>
        <dbReference type="ARBA" id="ARBA00010992"/>
    </source>
</evidence>
<dbReference type="SUPFAM" id="SSF103473">
    <property type="entry name" value="MFS general substrate transporter"/>
    <property type="match status" value="1"/>
</dbReference>
<feature type="transmembrane region" description="Helical" evidence="11">
    <location>
        <begin position="74"/>
        <end position="94"/>
    </location>
</feature>
<keyword evidence="14" id="KW-1185">Reference proteome</keyword>
<gene>
    <name evidence="13" type="ORF">AMTR_s00010p00243630</name>
</gene>